<name>A0AAN9VNZ9_9ORTH</name>
<dbReference type="PROSITE" id="PS00092">
    <property type="entry name" value="N6_MTASE"/>
    <property type="match status" value="1"/>
</dbReference>
<dbReference type="GO" id="GO:0043527">
    <property type="term" value="C:tRNA methyltransferase complex"/>
    <property type="evidence" value="ECO:0007669"/>
    <property type="project" value="UniProtKB-ARBA"/>
</dbReference>
<evidence type="ECO:0000256" key="12">
    <source>
        <dbReference type="ARBA" id="ARBA00066937"/>
    </source>
</evidence>
<dbReference type="InterPro" id="IPR029063">
    <property type="entry name" value="SAM-dependent_MTases_sf"/>
</dbReference>
<evidence type="ECO:0000256" key="6">
    <source>
        <dbReference type="ARBA" id="ARBA00022691"/>
    </source>
</evidence>
<comment type="similarity">
    <text evidence="15">Belongs to the class I-like SAM-binding methyltransferase superfamily. TRM11 methyltransferase family.</text>
</comment>
<dbReference type="PANTHER" id="PTHR13370">
    <property type="entry name" value="RNA METHYLASE-RELATED"/>
    <property type="match status" value="1"/>
</dbReference>
<dbReference type="EC" id="2.1.1.214" evidence="12"/>
<dbReference type="CDD" id="cd02440">
    <property type="entry name" value="AdoMet_MTases"/>
    <property type="match status" value="1"/>
</dbReference>
<dbReference type="PRINTS" id="PR00507">
    <property type="entry name" value="N12N6MTFRASE"/>
</dbReference>
<dbReference type="InterPro" id="IPR059073">
    <property type="entry name" value="TRMT11_N"/>
</dbReference>
<dbReference type="AlphaFoldDB" id="A0AAN9VNZ9"/>
<dbReference type="Proteomes" id="UP001378592">
    <property type="component" value="Unassembled WGS sequence"/>
</dbReference>
<dbReference type="GO" id="GO:0000049">
    <property type="term" value="F:tRNA binding"/>
    <property type="evidence" value="ECO:0007669"/>
    <property type="project" value="UniProtKB-UniRule"/>
</dbReference>
<comment type="subcellular location">
    <subcellularLocation>
        <location evidence="1">Cytoplasm</location>
    </subcellularLocation>
</comment>
<evidence type="ECO:0000256" key="7">
    <source>
        <dbReference type="ARBA" id="ARBA00022694"/>
    </source>
</evidence>
<protein>
    <recommendedName>
        <fullName evidence="13">tRNA (guanine(10)-N(2))-methyltransferase TRMT11</fullName>
        <ecNumber evidence="12">2.1.1.214</ecNumber>
    </recommendedName>
    <alternativeName>
        <fullName evidence="14">tRNA methyltransferase 11 homolog</fullName>
    </alternativeName>
</protein>
<gene>
    <name evidence="19" type="ORF">R5R35_008424</name>
    <name evidence="18" type="ORF">R5R35_013374</name>
</gene>
<dbReference type="InterPro" id="IPR016691">
    <property type="entry name" value="TRMT11"/>
</dbReference>
<dbReference type="GO" id="GO:0008033">
    <property type="term" value="P:tRNA processing"/>
    <property type="evidence" value="ECO:0007669"/>
    <property type="project" value="UniProtKB-UniRule"/>
</dbReference>
<proteinExistence type="inferred from homology"/>
<dbReference type="InterPro" id="IPR002052">
    <property type="entry name" value="DNA_methylase_N6_adenine_CS"/>
</dbReference>
<keyword evidence="8 15" id="KW-0694">RNA-binding</keyword>
<dbReference type="InterPro" id="IPR000241">
    <property type="entry name" value="RlmKL-like_Mtase"/>
</dbReference>
<evidence type="ECO:0000256" key="14">
    <source>
        <dbReference type="ARBA" id="ARBA00075308"/>
    </source>
</evidence>
<dbReference type="EMBL" id="JAZDUA010000954">
    <property type="protein sequence ID" value="KAK7788733.1"/>
    <property type="molecule type" value="Genomic_DNA"/>
</dbReference>
<dbReference type="GO" id="GO:0160102">
    <property type="term" value="F:tRNA (guanine(10)-N2)-methyltransferase activity"/>
    <property type="evidence" value="ECO:0007669"/>
    <property type="project" value="UniProtKB-EC"/>
</dbReference>
<sequence length="477" mass="55149">MMNGLNWKRYLLWFANEHTHFRINEIESLRSLFGIQMKWVEKNHHEPFCIVDIPTEEDVLKIASRSVSLRSCIELWACGAKLGDLHNNLKLLPVEQLASYFKPELSFKIKVETFCKSQTQEEKVAKIESFSYLPLCGPVKLKNPDIKLELIEYYGLDSNNIPDEPYQVFFGRWVADGQRDLISKLSLKTRKFIGNTSMDPQLSLLMANQAKVKEGDLILDPFVGTGSLLVAAAQFGGYVLGTDIDYLMLHGKTRPTRIQQKKQREKDESVRTNMKQYGIENRYLDVLVADSSLPLWHSAMRLDAIITDPPYGIREATERIGSTKDYQIEEKHLANHIPSKIEYGLQQIFFDLLKLAVEHLKPQGRLVCWIPVVRNDYCESKLPSHPCLQLVANSEQQLTIFTSRRLLTYEKICEHETHLPPNVDLSTAEFRAKFFRYGEEVRKHRKQQKELAMNLSKATVTEKDKMYEDKSGRYRSS</sequence>
<keyword evidence="20" id="KW-1185">Reference proteome</keyword>
<keyword evidence="3 15" id="KW-0820">tRNA-binding</keyword>
<feature type="domain" description="Ribosomal RNA large subunit methyltransferase K/L-like methyltransferase" evidence="16">
    <location>
        <begin position="189"/>
        <end position="319"/>
    </location>
</feature>
<evidence type="ECO:0000256" key="15">
    <source>
        <dbReference type="PROSITE-ProRule" id="PRU00959"/>
    </source>
</evidence>
<evidence type="ECO:0000256" key="3">
    <source>
        <dbReference type="ARBA" id="ARBA00022555"/>
    </source>
</evidence>
<dbReference type="Pfam" id="PF01170">
    <property type="entry name" value="UPF0020"/>
    <property type="match status" value="1"/>
</dbReference>
<evidence type="ECO:0000256" key="11">
    <source>
        <dbReference type="ARBA" id="ARBA00065434"/>
    </source>
</evidence>
<dbReference type="Pfam" id="PF25904">
    <property type="entry name" value="Tmrp11_N"/>
    <property type="match status" value="1"/>
</dbReference>
<dbReference type="GO" id="GO:0005737">
    <property type="term" value="C:cytoplasm"/>
    <property type="evidence" value="ECO:0007669"/>
    <property type="project" value="UniProtKB-SubCell"/>
</dbReference>
<evidence type="ECO:0000256" key="2">
    <source>
        <dbReference type="ARBA" id="ARBA00022490"/>
    </source>
</evidence>
<evidence type="ECO:0000313" key="18">
    <source>
        <dbReference type="EMBL" id="KAK7788733.1"/>
    </source>
</evidence>
<keyword evidence="2" id="KW-0963">Cytoplasm</keyword>
<comment type="function">
    <text evidence="10">Catalytic subunit of the TRMT11-TRM112 methyltransferase complex, that specifically mediates the S-adenosyl-L-methionine-dependent N(2)-methylation of guanosine nucleotide at position 10 (m2G10) in tRNAs. This is one of the major tRNA (guanine-N(2))-methyltransferases.</text>
</comment>
<dbReference type="EMBL" id="JAZDUA010000090">
    <property type="protein sequence ID" value="KAK7868615.1"/>
    <property type="molecule type" value="Genomic_DNA"/>
</dbReference>
<evidence type="ECO:0000259" key="17">
    <source>
        <dbReference type="Pfam" id="PF25904"/>
    </source>
</evidence>
<comment type="subunit">
    <text evidence="11">Part of the heterodimeric TRMT11-TRM112 methyltransferase complex; this complex forms an active tRNA methyltransferase, where TRMT112 acts as an activator of the catalytic subunit TRMT11.</text>
</comment>
<keyword evidence="6 15" id="KW-0949">S-adenosyl-L-methionine</keyword>
<organism evidence="19 20">
    <name type="scientific">Gryllus longicercus</name>
    <dbReference type="NCBI Taxonomy" id="2509291"/>
    <lineage>
        <taxon>Eukaryota</taxon>
        <taxon>Metazoa</taxon>
        <taxon>Ecdysozoa</taxon>
        <taxon>Arthropoda</taxon>
        <taxon>Hexapoda</taxon>
        <taxon>Insecta</taxon>
        <taxon>Pterygota</taxon>
        <taxon>Neoptera</taxon>
        <taxon>Polyneoptera</taxon>
        <taxon>Orthoptera</taxon>
        <taxon>Ensifera</taxon>
        <taxon>Gryllidea</taxon>
        <taxon>Grylloidea</taxon>
        <taxon>Gryllidae</taxon>
        <taxon>Gryllinae</taxon>
        <taxon>Gryllus</taxon>
    </lineage>
</organism>
<evidence type="ECO:0000256" key="10">
    <source>
        <dbReference type="ARBA" id="ARBA00056270"/>
    </source>
</evidence>
<feature type="domain" description="tRNA (guanine(10)-N(2))-methyltransferase TRMT11 N-terminal" evidence="17">
    <location>
        <begin position="9"/>
        <end position="179"/>
    </location>
</feature>
<evidence type="ECO:0000259" key="16">
    <source>
        <dbReference type="Pfam" id="PF01170"/>
    </source>
</evidence>
<evidence type="ECO:0000256" key="9">
    <source>
        <dbReference type="ARBA" id="ARBA00050985"/>
    </source>
</evidence>
<dbReference type="PANTHER" id="PTHR13370:SF3">
    <property type="entry name" value="TRNA (GUANINE(10)-N2)-METHYLTRANSFERASE HOMOLOG"/>
    <property type="match status" value="1"/>
</dbReference>
<dbReference type="Gene3D" id="3.40.50.150">
    <property type="entry name" value="Vaccinia Virus protein VP39"/>
    <property type="match status" value="1"/>
</dbReference>
<keyword evidence="4 15" id="KW-0489">Methyltransferase</keyword>
<evidence type="ECO:0000313" key="20">
    <source>
        <dbReference type="Proteomes" id="UP001378592"/>
    </source>
</evidence>
<comment type="caution">
    <text evidence="19">The sequence shown here is derived from an EMBL/GenBank/DDBJ whole genome shotgun (WGS) entry which is preliminary data.</text>
</comment>
<evidence type="ECO:0000256" key="13">
    <source>
        <dbReference type="ARBA" id="ARBA00067484"/>
    </source>
</evidence>
<reference evidence="19 20" key="1">
    <citation type="submission" date="2024-03" db="EMBL/GenBank/DDBJ databases">
        <title>The genome assembly and annotation of the cricket Gryllus longicercus Weissman &amp; Gray.</title>
        <authorList>
            <person name="Szrajer S."/>
            <person name="Gray D."/>
            <person name="Ylla G."/>
        </authorList>
    </citation>
    <scope>NUCLEOTIDE SEQUENCE [LARGE SCALE GENOMIC DNA]</scope>
    <source>
        <strain evidence="19">DAG 2021-001</strain>
        <tissue evidence="19">Whole body minus gut</tissue>
    </source>
</reference>
<dbReference type="SUPFAM" id="SSF53335">
    <property type="entry name" value="S-adenosyl-L-methionine-dependent methyltransferases"/>
    <property type="match status" value="1"/>
</dbReference>
<evidence type="ECO:0000256" key="1">
    <source>
        <dbReference type="ARBA" id="ARBA00004496"/>
    </source>
</evidence>
<keyword evidence="5 15" id="KW-0808">Transferase</keyword>
<dbReference type="PROSITE" id="PS51627">
    <property type="entry name" value="SAM_MT_TRM11"/>
    <property type="match status" value="1"/>
</dbReference>
<evidence type="ECO:0000256" key="5">
    <source>
        <dbReference type="ARBA" id="ARBA00022679"/>
    </source>
</evidence>
<evidence type="ECO:0000256" key="4">
    <source>
        <dbReference type="ARBA" id="ARBA00022603"/>
    </source>
</evidence>
<dbReference type="GO" id="GO:0032259">
    <property type="term" value="P:methylation"/>
    <property type="evidence" value="ECO:0007669"/>
    <property type="project" value="UniProtKB-UniRule"/>
</dbReference>
<keyword evidence="7 15" id="KW-0819">tRNA processing</keyword>
<evidence type="ECO:0000256" key="8">
    <source>
        <dbReference type="ARBA" id="ARBA00022884"/>
    </source>
</evidence>
<comment type="catalytic activity">
    <reaction evidence="9">
        <text>guanosine(10) in tRNA + S-adenosyl-L-methionine = N(2)-methylguanosine(10) in tRNA + S-adenosyl-L-homocysteine + H(+)</text>
        <dbReference type="Rhea" id="RHEA:43128"/>
        <dbReference type="Rhea" id="RHEA-COMP:10355"/>
        <dbReference type="Rhea" id="RHEA-COMP:10357"/>
        <dbReference type="ChEBI" id="CHEBI:15378"/>
        <dbReference type="ChEBI" id="CHEBI:57856"/>
        <dbReference type="ChEBI" id="CHEBI:59789"/>
        <dbReference type="ChEBI" id="CHEBI:74269"/>
        <dbReference type="ChEBI" id="CHEBI:74481"/>
        <dbReference type="EC" id="2.1.1.214"/>
    </reaction>
    <physiologicalReaction direction="left-to-right" evidence="9">
        <dbReference type="Rhea" id="RHEA:43129"/>
    </physiologicalReaction>
</comment>
<accession>A0AAN9VNZ9</accession>
<dbReference type="PIRSF" id="PIRSF017259">
    <property type="entry name" value="tRNA_mtfrase_TRM11"/>
    <property type="match status" value="1"/>
</dbReference>
<evidence type="ECO:0000313" key="19">
    <source>
        <dbReference type="EMBL" id="KAK7868615.1"/>
    </source>
</evidence>